<gene>
    <name evidence="1" type="ORF">LSH36_1519g00007</name>
</gene>
<protein>
    <submittedName>
        <fullName evidence="1">Uncharacterized protein</fullName>
    </submittedName>
</protein>
<comment type="caution">
    <text evidence="1">The sequence shown here is derived from an EMBL/GenBank/DDBJ whole genome shotgun (WGS) entry which is preliminary data.</text>
</comment>
<evidence type="ECO:0000313" key="1">
    <source>
        <dbReference type="EMBL" id="KAK2140001.1"/>
    </source>
</evidence>
<dbReference type="Proteomes" id="UP001208570">
    <property type="component" value="Unassembled WGS sequence"/>
</dbReference>
<organism evidence="1 2">
    <name type="scientific">Paralvinella palmiformis</name>
    <dbReference type="NCBI Taxonomy" id="53620"/>
    <lineage>
        <taxon>Eukaryota</taxon>
        <taxon>Metazoa</taxon>
        <taxon>Spiralia</taxon>
        <taxon>Lophotrochozoa</taxon>
        <taxon>Annelida</taxon>
        <taxon>Polychaeta</taxon>
        <taxon>Sedentaria</taxon>
        <taxon>Canalipalpata</taxon>
        <taxon>Terebellida</taxon>
        <taxon>Terebelliformia</taxon>
        <taxon>Alvinellidae</taxon>
        <taxon>Paralvinella</taxon>
    </lineage>
</organism>
<dbReference type="EMBL" id="JAODUP010001518">
    <property type="protein sequence ID" value="KAK2140001.1"/>
    <property type="molecule type" value="Genomic_DNA"/>
</dbReference>
<dbReference type="AlphaFoldDB" id="A0AAD9ISW2"/>
<evidence type="ECO:0000313" key="2">
    <source>
        <dbReference type="Proteomes" id="UP001208570"/>
    </source>
</evidence>
<sequence length="128" mass="14615">MTVKFPRPLEPDNWQIVIPKKVFVYSAHLDPWSRNESIIHILGSITKKDLINPNRSQLYCKIWIVSEDSQSVIVDTTKVTRIIDPDFAWEDFESMAESAMPLCLKGATLTSMRKGSVVEKEDMGIFSI</sequence>
<proteinExistence type="predicted"/>
<name>A0AAD9ISW2_9ANNE</name>
<accession>A0AAD9ISW2</accession>
<keyword evidence="2" id="KW-1185">Reference proteome</keyword>
<reference evidence="1" key="1">
    <citation type="journal article" date="2023" name="Mol. Biol. Evol.">
        <title>Third-Generation Sequencing Reveals the Adaptive Role of the Epigenome in Three Deep-Sea Polychaetes.</title>
        <authorList>
            <person name="Perez M."/>
            <person name="Aroh O."/>
            <person name="Sun Y."/>
            <person name="Lan Y."/>
            <person name="Juniper S.K."/>
            <person name="Young C.R."/>
            <person name="Angers B."/>
            <person name="Qian P.Y."/>
        </authorList>
    </citation>
    <scope>NUCLEOTIDE SEQUENCE</scope>
    <source>
        <strain evidence="1">P08H-3</strain>
    </source>
</reference>